<dbReference type="Proteomes" id="UP000000492">
    <property type="component" value="Chromosome"/>
</dbReference>
<dbReference type="Gene3D" id="3.40.50.2300">
    <property type="match status" value="2"/>
</dbReference>
<gene>
    <name evidence="6" type="ordered locus">CRES_1776</name>
</gene>
<feature type="domain" description="Periplasmic binding protein" evidence="5">
    <location>
        <begin position="96"/>
        <end position="334"/>
    </location>
</feature>
<reference evidence="6 7" key="1">
    <citation type="journal article" date="2012" name="BMC Genomics">
        <title>Complete genome sequence, lifestyle, and multi-drug resistance of the human pathogen Corynebacterium resistens DSM 45100 isolated from blood samples of a leukemia patient.</title>
        <authorList>
            <person name="Schroder J."/>
            <person name="Maus I."/>
            <person name="Meyer K."/>
            <person name="Wordemann S."/>
            <person name="Blom J."/>
            <person name="Jaenicke S."/>
            <person name="Schneider J."/>
            <person name="Trost E."/>
            <person name="Tauch A."/>
        </authorList>
    </citation>
    <scope>NUCLEOTIDE SEQUENCE [LARGE SCALE GENOMIC DNA]</scope>
    <source>
        <strain evidence="7">DSM 45100 / JCM 12819 / CCUG 50093 / GTC 2026 / SICGH 158</strain>
    </source>
</reference>
<dbReference type="KEGG" id="crd:CRES_1776"/>
<evidence type="ECO:0000259" key="5">
    <source>
        <dbReference type="Pfam" id="PF13407"/>
    </source>
</evidence>
<accession>F8E1H6</accession>
<feature type="transmembrane region" description="Helical" evidence="4">
    <location>
        <begin position="44"/>
        <end position="62"/>
    </location>
</feature>
<evidence type="ECO:0000256" key="1">
    <source>
        <dbReference type="ARBA" id="ARBA00004196"/>
    </source>
</evidence>
<keyword evidence="4" id="KW-1133">Transmembrane helix</keyword>
<name>F8E1H6_CORRG</name>
<keyword evidence="4" id="KW-0472">Membrane</keyword>
<dbReference type="AlphaFoldDB" id="F8E1H6"/>
<comment type="similarity">
    <text evidence="2">Belongs to the bacterial solute-binding protein 2 family.</text>
</comment>
<dbReference type="EMBL" id="CP002857">
    <property type="protein sequence ID" value="AEI10128.1"/>
    <property type="molecule type" value="Genomic_DNA"/>
</dbReference>
<evidence type="ECO:0000256" key="4">
    <source>
        <dbReference type="SAM" id="Phobius"/>
    </source>
</evidence>
<dbReference type="SUPFAM" id="SSF53822">
    <property type="entry name" value="Periplasmic binding protein-like I"/>
    <property type="match status" value="1"/>
</dbReference>
<organism evidence="6 7">
    <name type="scientific">Corynebacterium resistens (strain DSM 45100 / JCM 12819 / GTC 2026 / SICGH 158)</name>
    <dbReference type="NCBI Taxonomy" id="662755"/>
    <lineage>
        <taxon>Bacteria</taxon>
        <taxon>Bacillati</taxon>
        <taxon>Actinomycetota</taxon>
        <taxon>Actinomycetes</taxon>
        <taxon>Mycobacteriales</taxon>
        <taxon>Corynebacteriaceae</taxon>
        <taxon>Corynebacterium</taxon>
    </lineage>
</organism>
<dbReference type="GO" id="GO:0030288">
    <property type="term" value="C:outer membrane-bounded periplasmic space"/>
    <property type="evidence" value="ECO:0007669"/>
    <property type="project" value="TreeGrafter"/>
</dbReference>
<dbReference type="InterPro" id="IPR050555">
    <property type="entry name" value="Bact_Solute-Bind_Prot2"/>
</dbReference>
<evidence type="ECO:0000256" key="3">
    <source>
        <dbReference type="SAM" id="MobiDB-lite"/>
    </source>
</evidence>
<keyword evidence="7" id="KW-1185">Reference proteome</keyword>
<dbReference type="GO" id="GO:0030246">
    <property type="term" value="F:carbohydrate binding"/>
    <property type="evidence" value="ECO:0007669"/>
    <property type="project" value="TreeGrafter"/>
</dbReference>
<proteinExistence type="inferred from homology"/>
<evidence type="ECO:0000256" key="2">
    <source>
        <dbReference type="ARBA" id="ARBA00007639"/>
    </source>
</evidence>
<feature type="region of interest" description="Disordered" evidence="3">
    <location>
        <begin position="64"/>
        <end position="85"/>
    </location>
</feature>
<dbReference type="CDD" id="cd06312">
    <property type="entry name" value="PBP1_ABC_sugar_binding-like"/>
    <property type="match status" value="1"/>
</dbReference>
<comment type="subcellular location">
    <subcellularLocation>
        <location evidence="1">Cell envelope</location>
    </subcellularLocation>
</comment>
<dbReference type="PANTHER" id="PTHR30036:SF7">
    <property type="entry name" value="ABC TRANSPORTER PERIPLASMIC-BINDING PROTEIN YPHF"/>
    <property type="match status" value="1"/>
</dbReference>
<evidence type="ECO:0000313" key="6">
    <source>
        <dbReference type="EMBL" id="AEI10128.1"/>
    </source>
</evidence>
<dbReference type="eggNOG" id="COG1879">
    <property type="taxonomic scope" value="Bacteria"/>
</dbReference>
<keyword evidence="4" id="KW-0812">Transmembrane</keyword>
<sequence>MRPNSENSPSSLVLRPRFVLGAGTRGTKTATSMPIAMAPATQRLRLVVIVAVLVVASVVLSSCSATGGRPRDTDSSGGGGGVDTPRYTVAMVSHGAPGDTFWDLVRAGAEDAAKKNNLELRYSSSPQAPDQANLVRNAIDSKVDGLALTMPTPEALGPAAKRAVDAGIPTVGLNSGMDNYSRYGVSAFFGQDEKVAGEQAGERLAKDGAKKVLCVIHEQGNPSQEARCGGIKKGLAGKGEVENLYVNGMDLTSVQSTVQAKLAQDKNIDWVMGLVAPVALASVKSAKAAGSNAKISTFDTNAELVTAIKKGEIQWAVDQQPYLQGYMAIDALWLAKRNGSTVGGGQSVLTGPSFVDNSNVDTIADAAKKGLR</sequence>
<dbReference type="PANTHER" id="PTHR30036">
    <property type="entry name" value="D-XYLOSE-BINDING PERIPLASMIC PROTEIN"/>
    <property type="match status" value="1"/>
</dbReference>
<evidence type="ECO:0000313" key="7">
    <source>
        <dbReference type="Proteomes" id="UP000000492"/>
    </source>
</evidence>
<dbReference type="STRING" id="662755.CRES_1776"/>
<dbReference type="InterPro" id="IPR028082">
    <property type="entry name" value="Peripla_BP_I"/>
</dbReference>
<protein>
    <submittedName>
        <fullName evidence="6">ABC transport system substrate-binding protein</fullName>
    </submittedName>
</protein>
<dbReference type="HOGENOM" id="CLU_037628_3_5_11"/>
<dbReference type="InterPro" id="IPR025997">
    <property type="entry name" value="SBP_2_dom"/>
</dbReference>
<dbReference type="Pfam" id="PF13407">
    <property type="entry name" value="Peripla_BP_4"/>
    <property type="match status" value="1"/>
</dbReference>